<organism evidence="1 2">
    <name type="scientific">Aldrovandia affinis</name>
    <dbReference type="NCBI Taxonomy" id="143900"/>
    <lineage>
        <taxon>Eukaryota</taxon>
        <taxon>Metazoa</taxon>
        <taxon>Chordata</taxon>
        <taxon>Craniata</taxon>
        <taxon>Vertebrata</taxon>
        <taxon>Euteleostomi</taxon>
        <taxon>Actinopterygii</taxon>
        <taxon>Neopterygii</taxon>
        <taxon>Teleostei</taxon>
        <taxon>Notacanthiformes</taxon>
        <taxon>Halosauridae</taxon>
        <taxon>Aldrovandia</taxon>
    </lineage>
</organism>
<evidence type="ECO:0000313" key="1">
    <source>
        <dbReference type="EMBL" id="KAJ8417918.1"/>
    </source>
</evidence>
<reference evidence="1" key="1">
    <citation type="journal article" date="2023" name="Science">
        <title>Genome structures resolve the early diversification of teleost fishes.</title>
        <authorList>
            <person name="Parey E."/>
            <person name="Louis A."/>
            <person name="Montfort J."/>
            <person name="Bouchez O."/>
            <person name="Roques C."/>
            <person name="Iampietro C."/>
            <person name="Lluch J."/>
            <person name="Castinel A."/>
            <person name="Donnadieu C."/>
            <person name="Desvignes T."/>
            <person name="Floi Bucao C."/>
            <person name="Jouanno E."/>
            <person name="Wen M."/>
            <person name="Mejri S."/>
            <person name="Dirks R."/>
            <person name="Jansen H."/>
            <person name="Henkel C."/>
            <person name="Chen W.J."/>
            <person name="Zahm M."/>
            <person name="Cabau C."/>
            <person name="Klopp C."/>
            <person name="Thompson A.W."/>
            <person name="Robinson-Rechavi M."/>
            <person name="Braasch I."/>
            <person name="Lecointre G."/>
            <person name="Bobe J."/>
            <person name="Postlethwait J.H."/>
            <person name="Berthelot C."/>
            <person name="Roest Crollius H."/>
            <person name="Guiguen Y."/>
        </authorList>
    </citation>
    <scope>NUCLEOTIDE SEQUENCE</scope>
    <source>
        <strain evidence="1">NC1722</strain>
    </source>
</reference>
<accession>A0AAD7TCS9</accession>
<gene>
    <name evidence="1" type="ORF">AAFF_G00227610</name>
</gene>
<dbReference type="AlphaFoldDB" id="A0AAD7TCS9"/>
<proteinExistence type="predicted"/>
<dbReference type="Proteomes" id="UP001221898">
    <property type="component" value="Unassembled WGS sequence"/>
</dbReference>
<sequence>MATKGAKEVNGRADEIWLLGKPIPRFPGTKLPSRGESLRLIFYLHKSDPELKKCIKQTAALISEVWDKAKIPTITPYRIIDKLTKLHQEYYGLRKSTNRSSGKAVEHREKFVMSLEDLFDVAHLDALSLVEIKEDKDFLIAQRRPGRPGSMLGVAGRWREREAPRD</sequence>
<dbReference type="EMBL" id="JAINUG010000003">
    <property type="protein sequence ID" value="KAJ8417918.1"/>
    <property type="molecule type" value="Genomic_DNA"/>
</dbReference>
<name>A0AAD7TCS9_9TELE</name>
<keyword evidence="2" id="KW-1185">Reference proteome</keyword>
<protein>
    <submittedName>
        <fullName evidence="1">Uncharacterized protein</fullName>
    </submittedName>
</protein>
<comment type="caution">
    <text evidence="1">The sequence shown here is derived from an EMBL/GenBank/DDBJ whole genome shotgun (WGS) entry which is preliminary data.</text>
</comment>
<evidence type="ECO:0000313" key="2">
    <source>
        <dbReference type="Proteomes" id="UP001221898"/>
    </source>
</evidence>